<dbReference type="GO" id="GO:0005524">
    <property type="term" value="F:ATP binding"/>
    <property type="evidence" value="ECO:0007669"/>
    <property type="project" value="UniProtKB-UniRule"/>
</dbReference>
<keyword evidence="4" id="KW-0215">Deoxyribonucleotide synthesis</keyword>
<name>A0A411BKH3_9CAUD</name>
<dbReference type="EMBL" id="MH925094">
    <property type="protein sequence ID" value="QAY02104.1"/>
    <property type="molecule type" value="Genomic_DNA"/>
</dbReference>
<dbReference type="Pfam" id="PF02867">
    <property type="entry name" value="Ribonuc_red_lgC"/>
    <property type="match status" value="2"/>
</dbReference>
<dbReference type="PRINTS" id="PR01183">
    <property type="entry name" value="RIBORDTASEM1"/>
</dbReference>
<proteinExistence type="inferred from homology"/>
<gene>
    <name evidence="7" type="ORF">VspSw1_31</name>
</gene>
<keyword evidence="3 5" id="KW-0067">ATP-binding</keyword>
<feature type="domain" description="ATP-cone" evidence="6">
    <location>
        <begin position="3"/>
        <end position="88"/>
    </location>
</feature>
<dbReference type="PANTHER" id="PTHR11573:SF6">
    <property type="entry name" value="RIBONUCLEOSIDE-DIPHOSPHATE REDUCTASE LARGE SUBUNIT"/>
    <property type="match status" value="1"/>
</dbReference>
<evidence type="ECO:0000256" key="3">
    <source>
        <dbReference type="ARBA" id="ARBA00022840"/>
    </source>
</evidence>
<dbReference type="SUPFAM" id="SSF51998">
    <property type="entry name" value="PFL-like glycyl radical enzymes"/>
    <property type="match status" value="1"/>
</dbReference>
<keyword evidence="2 5" id="KW-0547">Nucleotide-binding</keyword>
<evidence type="ECO:0000256" key="1">
    <source>
        <dbReference type="ARBA" id="ARBA00010406"/>
    </source>
</evidence>
<dbReference type="Proteomes" id="UP000290327">
    <property type="component" value="Segment"/>
</dbReference>
<dbReference type="UniPathway" id="UPA00326"/>
<dbReference type="Gene3D" id="1.10.1650.20">
    <property type="match status" value="1"/>
</dbReference>
<evidence type="ECO:0000256" key="4">
    <source>
        <dbReference type="ARBA" id="ARBA00023116"/>
    </source>
</evidence>
<dbReference type="InterPro" id="IPR000788">
    <property type="entry name" value="RNR_lg_C"/>
</dbReference>
<evidence type="ECO:0000313" key="8">
    <source>
        <dbReference type="Proteomes" id="UP000290327"/>
    </source>
</evidence>
<comment type="similarity">
    <text evidence="1">Belongs to the ribonucleoside diphosphate reductase large chain family.</text>
</comment>
<protein>
    <submittedName>
        <fullName evidence="7">Ribonucleotide-diphosphate reductase subunit alpha</fullName>
    </submittedName>
</protein>
<dbReference type="Gene3D" id="3.20.70.20">
    <property type="match status" value="1"/>
</dbReference>
<sequence length="729" mass="81668">MISTVVKHDGRTEPFSATKLNRLAEYAAVDPTMMSDISLNTLKNLYDGVSTQEILESMIRYCLLKEDLAYTRAAARLEEAIILKNAERLGIDGVDDFKGSMEQLIELGLWCEVTLPKYNPEWENWLIELSNIPLEYWTIKQWSDKYCTKYEGLCVEPVALGAIGIGLAHHGDTQLALDTARAIVRGKINLPTPALNGGRTGDFDSVSCCVISGGDNTHSLGVADHIAYEMTAKKAGIGIELDTRSKGAPVKNGRVEHLGKHSLYKRIDSAVKALTQQTRGGSATVSYKCIDPEIQKLLQWKTQKVDIEERIDKLDYSFCINDAFMEAVIAKREWKLYDLLEAPKMHELFFSKEKITLAEWEAEGSKYKSAGSVDALSLLKQFLTARQETGRVYCFNASRANSHTPFEDPIRLSNLCQEIFLPTKPYVDMLDLYVGDENGDSIGETAFCSLSAINYANVEEHEIEHIVEVALRTVDSMIEKAPGLTEPMKKQMLKRRSVGIGITGLAQFLYKNGLDYDGSPESLEAVSRLAEQHMFFLYKASIKMAKEAGESVTGITDWLPIDTRVNKKYEPIMSWESIRGLPRRHSVLVAHMPTESSAVFSGASNGLYPPRERVIYKKARTGNVQFIVDQENFLTAWEVPNTRHMQYYSRVQDWTDQGISADTYVVPENYPNGKVPMSELIKQIIYFWKSGTKSLYYQNTKDKTSKTAQDAIAAANAEVDEGCEGGCKL</sequence>
<dbReference type="InterPro" id="IPR008926">
    <property type="entry name" value="RNR_R1-su_N"/>
</dbReference>
<dbReference type="InterPro" id="IPR005144">
    <property type="entry name" value="ATP-cone_dom"/>
</dbReference>
<dbReference type="GO" id="GO:0009263">
    <property type="term" value="P:deoxyribonucleotide biosynthetic process"/>
    <property type="evidence" value="ECO:0007669"/>
    <property type="project" value="UniProtKB-KW"/>
</dbReference>
<evidence type="ECO:0000256" key="2">
    <source>
        <dbReference type="ARBA" id="ARBA00022741"/>
    </source>
</evidence>
<organism evidence="7 8">
    <name type="scientific">Vibrio phage VspSw_1</name>
    <dbReference type="NCBI Taxonomy" id="2484249"/>
    <lineage>
        <taxon>Viruses</taxon>
        <taxon>Duplodnaviria</taxon>
        <taxon>Heunggongvirae</taxon>
        <taxon>Uroviricota</taxon>
        <taxon>Caudoviricetes</taxon>
        <taxon>Demerecviridae</taxon>
        <taxon>Pogseptimavirus</taxon>
        <taxon>Pogseptimavirus VspSw1</taxon>
    </lineage>
</organism>
<dbReference type="GO" id="GO:0004748">
    <property type="term" value="F:ribonucleoside-diphosphate reductase activity, thioredoxin disulfide as acceptor"/>
    <property type="evidence" value="ECO:0007669"/>
    <property type="project" value="TreeGrafter"/>
</dbReference>
<dbReference type="SUPFAM" id="SSF48168">
    <property type="entry name" value="R1 subunit of ribonucleotide reductase, N-terminal domain"/>
    <property type="match status" value="1"/>
</dbReference>
<evidence type="ECO:0000259" key="6">
    <source>
        <dbReference type="PROSITE" id="PS51161"/>
    </source>
</evidence>
<accession>A0A411BKH3</accession>
<evidence type="ECO:0000256" key="5">
    <source>
        <dbReference type="PROSITE-ProRule" id="PRU00492"/>
    </source>
</evidence>
<dbReference type="PANTHER" id="PTHR11573">
    <property type="entry name" value="RIBONUCLEOSIDE-DIPHOSPHATE REDUCTASE LARGE CHAIN"/>
    <property type="match status" value="1"/>
</dbReference>
<dbReference type="InterPro" id="IPR039718">
    <property type="entry name" value="Rrm1"/>
</dbReference>
<reference evidence="7 8" key="1">
    <citation type="submission" date="2018-09" db="EMBL/GenBank/DDBJ databases">
        <title>Characterization and complete genomic analysis of VspSw_1.</title>
        <authorList>
            <person name="Chen L."/>
        </authorList>
    </citation>
    <scope>NUCLEOTIDE SEQUENCE [LARGE SCALE GENOMIC DNA]</scope>
</reference>
<evidence type="ECO:0000313" key="7">
    <source>
        <dbReference type="EMBL" id="QAY02104.1"/>
    </source>
</evidence>
<dbReference type="PROSITE" id="PS51161">
    <property type="entry name" value="ATP_CONE"/>
    <property type="match status" value="1"/>
</dbReference>
<keyword evidence="8" id="KW-1185">Reference proteome</keyword>